<dbReference type="EMBL" id="MKHE01000006">
    <property type="protein sequence ID" value="OWK13532.1"/>
    <property type="molecule type" value="Genomic_DNA"/>
</dbReference>
<keyword evidence="1" id="KW-1133">Transmembrane helix</keyword>
<keyword evidence="3" id="KW-1185">Reference proteome</keyword>
<proteinExistence type="predicted"/>
<evidence type="ECO:0000256" key="1">
    <source>
        <dbReference type="SAM" id="Phobius"/>
    </source>
</evidence>
<organism evidence="2 3">
    <name type="scientific">Cervus elaphus hippelaphus</name>
    <name type="common">European red deer</name>
    <dbReference type="NCBI Taxonomy" id="46360"/>
    <lineage>
        <taxon>Eukaryota</taxon>
        <taxon>Metazoa</taxon>
        <taxon>Chordata</taxon>
        <taxon>Craniata</taxon>
        <taxon>Vertebrata</taxon>
        <taxon>Euteleostomi</taxon>
        <taxon>Mammalia</taxon>
        <taxon>Eutheria</taxon>
        <taxon>Laurasiatheria</taxon>
        <taxon>Artiodactyla</taxon>
        <taxon>Ruminantia</taxon>
        <taxon>Pecora</taxon>
        <taxon>Cervidae</taxon>
        <taxon>Cervinae</taxon>
        <taxon>Cervus</taxon>
    </lineage>
</organism>
<dbReference type="InterPro" id="IPR050310">
    <property type="entry name" value="VPS10-sortilin"/>
</dbReference>
<gene>
    <name evidence="2" type="ORF">Celaphus_00017202</name>
</gene>
<feature type="transmembrane region" description="Helical" evidence="1">
    <location>
        <begin position="131"/>
        <end position="151"/>
    </location>
</feature>
<dbReference type="PANTHER" id="PTHR12106">
    <property type="entry name" value="SORTILIN RELATED"/>
    <property type="match status" value="1"/>
</dbReference>
<keyword evidence="1" id="KW-0812">Transmembrane</keyword>
<dbReference type="Proteomes" id="UP000242450">
    <property type="component" value="Chromosome 6"/>
</dbReference>
<keyword evidence="1" id="KW-0472">Membrane</keyword>
<dbReference type="GO" id="GO:0016020">
    <property type="term" value="C:membrane"/>
    <property type="evidence" value="ECO:0007669"/>
    <property type="project" value="TreeGrafter"/>
</dbReference>
<sequence length="201" mass="21714">MGCRIHPQGPPWAIQGVWPPAVKGPGWATLSHLRLFPDQFEVVPLQFSKDLDAHNPNTPEWREDVGLVVSRLLSKETSIPEELMVTVRLTAIQQVLNAQKISFLLRGGVRVVVAMRDVDTDSPSLGGGGGYWAVAILFVSGLFAVGAFILYKFKRQGLASLGSPGICEIRAPRLTPSCWFGSSGLGVSPLRVTIGNSLETP</sequence>
<comment type="caution">
    <text evidence="2">The sequence shown here is derived from an EMBL/GenBank/DDBJ whole genome shotgun (WGS) entry which is preliminary data.</text>
</comment>
<reference evidence="2 3" key="1">
    <citation type="journal article" date="2018" name="Mol. Genet. Genomics">
        <title>The red deer Cervus elaphus genome CerEla1.0: sequencing, annotating, genes, and chromosomes.</title>
        <authorList>
            <person name="Bana N.A."/>
            <person name="Nyiri A."/>
            <person name="Nagy J."/>
            <person name="Frank K."/>
            <person name="Nagy T."/>
            <person name="Steger V."/>
            <person name="Schiller M."/>
            <person name="Lakatos P."/>
            <person name="Sugar L."/>
            <person name="Horn P."/>
            <person name="Barta E."/>
            <person name="Orosz L."/>
        </authorList>
    </citation>
    <scope>NUCLEOTIDE SEQUENCE [LARGE SCALE GENOMIC DNA]</scope>
    <source>
        <strain evidence="2">Hungarian</strain>
    </source>
</reference>
<evidence type="ECO:0000313" key="3">
    <source>
        <dbReference type="Proteomes" id="UP000242450"/>
    </source>
</evidence>
<evidence type="ECO:0000313" key="2">
    <source>
        <dbReference type="EMBL" id="OWK13532.1"/>
    </source>
</evidence>
<dbReference type="OrthoDB" id="443634at2759"/>
<accession>A0A212D5P9</accession>
<name>A0A212D5P9_CEREH</name>
<dbReference type="PANTHER" id="PTHR12106:SF9">
    <property type="entry name" value="VPS10 DOMAIN-CONTAINING RECEPTOR SORCS2"/>
    <property type="match status" value="1"/>
</dbReference>
<protein>
    <submittedName>
        <fullName evidence="2">Uncharacterized protein</fullName>
    </submittedName>
</protein>
<dbReference type="AlphaFoldDB" id="A0A212D5P9"/>